<comment type="caution">
    <text evidence="4">The sequence shown here is derived from an EMBL/GenBank/DDBJ whole genome shotgun (WGS) entry which is preliminary data.</text>
</comment>
<keyword evidence="1" id="KW-0489">Methyltransferase</keyword>
<evidence type="ECO:0000256" key="3">
    <source>
        <dbReference type="ARBA" id="ARBA00022691"/>
    </source>
</evidence>
<keyword evidence="2" id="KW-0808">Transferase</keyword>
<dbReference type="EMBL" id="BSFP01000027">
    <property type="protein sequence ID" value="GLL02895.1"/>
    <property type="molecule type" value="Genomic_DNA"/>
</dbReference>
<evidence type="ECO:0000256" key="1">
    <source>
        <dbReference type="ARBA" id="ARBA00022603"/>
    </source>
</evidence>
<organism evidence="4 5">
    <name type="scientific">Dactylosporangium matsuzakiense</name>
    <dbReference type="NCBI Taxonomy" id="53360"/>
    <lineage>
        <taxon>Bacteria</taxon>
        <taxon>Bacillati</taxon>
        <taxon>Actinomycetota</taxon>
        <taxon>Actinomycetes</taxon>
        <taxon>Micromonosporales</taxon>
        <taxon>Micromonosporaceae</taxon>
        <taxon>Dactylosporangium</taxon>
    </lineage>
</organism>
<dbReference type="PROSITE" id="PS51681">
    <property type="entry name" value="SAM_MT_NNMT_PNMT_TEMT"/>
    <property type="match status" value="1"/>
</dbReference>
<dbReference type="PANTHER" id="PTHR10867">
    <property type="entry name" value="NNMT/PNMT/TEMT FAMILY MEMBER"/>
    <property type="match status" value="1"/>
</dbReference>
<dbReference type="InterPro" id="IPR000940">
    <property type="entry name" value="NNMT_TEMT_trans"/>
</dbReference>
<dbReference type="PANTHER" id="PTHR10867:SF17">
    <property type="entry name" value="NICOTINAMIDE N-METHYLTRANSFERASE"/>
    <property type="match status" value="1"/>
</dbReference>
<dbReference type="GO" id="GO:0008168">
    <property type="term" value="F:methyltransferase activity"/>
    <property type="evidence" value="ECO:0007669"/>
    <property type="project" value="UniProtKB-KW"/>
</dbReference>
<gene>
    <name evidence="4" type="ORF">GCM10017581_046370</name>
</gene>
<evidence type="ECO:0008006" key="6">
    <source>
        <dbReference type="Google" id="ProtNLM"/>
    </source>
</evidence>
<accession>A0A9W6KL72</accession>
<dbReference type="GO" id="GO:0032259">
    <property type="term" value="P:methylation"/>
    <property type="evidence" value="ECO:0007669"/>
    <property type="project" value="UniProtKB-KW"/>
</dbReference>
<protein>
    <recommendedName>
        <fullName evidence="6">Methyltransferase</fullName>
    </recommendedName>
</protein>
<dbReference type="NCBIfam" id="NF040568">
    <property type="entry name" value="SCO2525_fam"/>
    <property type="match status" value="1"/>
</dbReference>
<reference evidence="4" key="1">
    <citation type="journal article" date="2014" name="Int. J. Syst. Evol. Microbiol.">
        <title>Complete genome sequence of Corynebacterium casei LMG S-19264T (=DSM 44701T), isolated from a smear-ripened cheese.</title>
        <authorList>
            <consortium name="US DOE Joint Genome Institute (JGI-PGF)"/>
            <person name="Walter F."/>
            <person name="Albersmeier A."/>
            <person name="Kalinowski J."/>
            <person name="Ruckert C."/>
        </authorList>
    </citation>
    <scope>NUCLEOTIDE SEQUENCE</scope>
    <source>
        <strain evidence="4">VKM Ac-1321</strain>
    </source>
</reference>
<keyword evidence="5" id="KW-1185">Reference proteome</keyword>
<dbReference type="Proteomes" id="UP001143480">
    <property type="component" value="Unassembled WGS sequence"/>
</dbReference>
<keyword evidence="3" id="KW-0949">S-adenosyl-L-methionine</keyword>
<dbReference type="SUPFAM" id="SSF53335">
    <property type="entry name" value="S-adenosyl-L-methionine-dependent methyltransferases"/>
    <property type="match status" value="1"/>
</dbReference>
<dbReference type="AlphaFoldDB" id="A0A9W6KL72"/>
<name>A0A9W6KL72_9ACTN</name>
<sequence length="293" mass="33122">MRRRPGKPPRALLARSASVAQTKVSARRERRHRRRFTSVPVPDLLNHKVDWTLFDSELYHATNYRMLRADDATIIQIVRDFFAKIMDGRPPARGIDVGTGTNLYPAFAMLPFCDSVDLLEYSPNNIKWLNRQTRNLDVGWDPFWSLYRENPAYSKMDGGAAREALRLRARVRRGSVFDLSTSVDNSAAWDMGTMFFVACSISADEHEFRTALRGFIQALRPGAPFAAGFMKHSKGYAIGRHSFPAAPVGPFEVHRTIADLVDRILIYDVYSPDPLREDAAMMVATGTVRKDLA</sequence>
<dbReference type="InterPro" id="IPR029063">
    <property type="entry name" value="SAM-dependent_MTases_sf"/>
</dbReference>
<evidence type="ECO:0000256" key="2">
    <source>
        <dbReference type="ARBA" id="ARBA00022679"/>
    </source>
</evidence>
<dbReference type="Pfam" id="PF01234">
    <property type="entry name" value="NNMT_PNMT_TEMT"/>
    <property type="match status" value="1"/>
</dbReference>
<dbReference type="Gene3D" id="3.40.50.150">
    <property type="entry name" value="Vaccinia Virus protein VP39"/>
    <property type="match status" value="1"/>
</dbReference>
<evidence type="ECO:0000313" key="4">
    <source>
        <dbReference type="EMBL" id="GLL02895.1"/>
    </source>
</evidence>
<proteinExistence type="predicted"/>
<reference evidence="4" key="2">
    <citation type="submission" date="2023-01" db="EMBL/GenBank/DDBJ databases">
        <authorList>
            <person name="Sun Q."/>
            <person name="Evtushenko L."/>
        </authorList>
    </citation>
    <scope>NUCLEOTIDE SEQUENCE</scope>
    <source>
        <strain evidence="4">VKM Ac-1321</strain>
    </source>
</reference>
<evidence type="ECO:0000313" key="5">
    <source>
        <dbReference type="Proteomes" id="UP001143480"/>
    </source>
</evidence>